<evidence type="ECO:0000313" key="1">
    <source>
        <dbReference type="EMBL" id="CAH3104238.1"/>
    </source>
</evidence>
<gene>
    <name evidence="1" type="ORF">PMEA_00034594</name>
</gene>
<feature type="non-terminal residue" evidence="1">
    <location>
        <position position="1"/>
    </location>
</feature>
<dbReference type="Proteomes" id="UP001159428">
    <property type="component" value="Unassembled WGS sequence"/>
</dbReference>
<comment type="caution">
    <text evidence="1">The sequence shown here is derived from an EMBL/GenBank/DDBJ whole genome shotgun (WGS) entry which is preliminary data.</text>
</comment>
<dbReference type="AlphaFoldDB" id="A0AAU9W7Z9"/>
<protein>
    <submittedName>
        <fullName evidence="1">Uncharacterized protein</fullName>
    </submittedName>
</protein>
<name>A0AAU9W7Z9_9CNID</name>
<proteinExistence type="predicted"/>
<organism evidence="1 2">
    <name type="scientific">Pocillopora meandrina</name>
    <dbReference type="NCBI Taxonomy" id="46732"/>
    <lineage>
        <taxon>Eukaryota</taxon>
        <taxon>Metazoa</taxon>
        <taxon>Cnidaria</taxon>
        <taxon>Anthozoa</taxon>
        <taxon>Hexacorallia</taxon>
        <taxon>Scleractinia</taxon>
        <taxon>Astrocoeniina</taxon>
        <taxon>Pocilloporidae</taxon>
        <taxon>Pocillopora</taxon>
    </lineage>
</organism>
<keyword evidence="2" id="KW-1185">Reference proteome</keyword>
<sequence length="605" mass="67379">GLVVQDEYLLKNGSAKLRTHMSCKAAILVLFNFSSARKGEEAAAARDLRCQLVDILVNVAPTSESLQQQANRDSSAYPCPTVSGPPAHLLELTTPVNSTVPGPPAHLLESTTPANSTVPGPPAHLLEPTTPVNSTVPGPPAHLLELTTPVNSNVPGPPACLLELTTPVNSTVPGPPAHLLESTTPVNSTVPGPPAHLLEPTTPVNSTPITTPLKSKWIATEDLLSRQQAVRNKQDGGRKFTSREVARRLNLQKDELTKLAKNVHHGSKNDFIASLAESVTSKKDHGNNNWDGTLSPQDVLLKYWIFKTPLTQLMIRALRRRLPRFLDSERKVNSLKAKFRREFEVVWKPERTHSGWRINPDRLRETLLHLYWWLPPIEWWKIYGDGRNFGGNDSVALTLNVLNNEAMFHGFSYHSPDEYWPLYIFYGKDTRLNLELNLGDPVKPDSLNAWTDSMMTRGHKIFISCDSKFSDNLLGGGLDSTSTDSFNMYNYETKETRSDVGNSTGFRSEVGRNIEREHPESLLPSLPTSCYIPDTNHCFCRTTEHMVFDRCMSCMNLEGQQSLGGQVAKDQTLSHFLGNINTRGVRNGKFELKYEGKKLQPITLN</sequence>
<dbReference type="EMBL" id="CALNXJ010000009">
    <property type="protein sequence ID" value="CAH3104238.1"/>
    <property type="molecule type" value="Genomic_DNA"/>
</dbReference>
<reference evidence="1 2" key="1">
    <citation type="submission" date="2022-05" db="EMBL/GenBank/DDBJ databases">
        <authorList>
            <consortium name="Genoscope - CEA"/>
            <person name="William W."/>
        </authorList>
    </citation>
    <scope>NUCLEOTIDE SEQUENCE [LARGE SCALE GENOMIC DNA]</scope>
</reference>
<evidence type="ECO:0000313" key="2">
    <source>
        <dbReference type="Proteomes" id="UP001159428"/>
    </source>
</evidence>
<feature type="non-terminal residue" evidence="1">
    <location>
        <position position="605"/>
    </location>
</feature>
<accession>A0AAU9W7Z9</accession>